<feature type="transmembrane region" description="Helical" evidence="1">
    <location>
        <begin position="21"/>
        <end position="43"/>
    </location>
</feature>
<evidence type="ECO:0000256" key="1">
    <source>
        <dbReference type="SAM" id="Phobius"/>
    </source>
</evidence>
<accession>A0A8T0DID9</accession>
<sequence>MIAEVTKKKRWRKGRMSILRHIVTTLSLECLYEVWIVVLKVVGNVNLTMGREKAKTFLCLFGNVHNIGSGNTAELRTNAELLIMAGVKNTAYIAREKLAKVDINEVTGPGGGTPA</sequence>
<evidence type="ECO:0000313" key="3">
    <source>
        <dbReference type="Proteomes" id="UP000699462"/>
    </source>
</evidence>
<gene>
    <name evidence="2" type="ORF">P879_07037</name>
</gene>
<evidence type="ECO:0000313" key="2">
    <source>
        <dbReference type="EMBL" id="KAF8567639.1"/>
    </source>
</evidence>
<keyword evidence="1" id="KW-0472">Membrane</keyword>
<keyword evidence="1" id="KW-1133">Transmembrane helix</keyword>
<dbReference type="AlphaFoldDB" id="A0A8T0DID9"/>
<keyword evidence="1" id="KW-0812">Transmembrane</keyword>
<proteinExistence type="predicted"/>
<keyword evidence="3" id="KW-1185">Reference proteome</keyword>
<dbReference type="Proteomes" id="UP000699462">
    <property type="component" value="Unassembled WGS sequence"/>
</dbReference>
<protein>
    <submittedName>
        <fullName evidence="2">Uncharacterized protein</fullName>
    </submittedName>
</protein>
<reference evidence="2 3" key="1">
    <citation type="submission" date="2019-07" db="EMBL/GenBank/DDBJ databases">
        <title>Annotation for the trematode Paragonimus westermani.</title>
        <authorList>
            <person name="Choi Y.-J."/>
        </authorList>
    </citation>
    <scope>NUCLEOTIDE SEQUENCE [LARGE SCALE GENOMIC DNA]</scope>
    <source>
        <strain evidence="2">180907_Pwestermani</strain>
    </source>
</reference>
<dbReference type="EMBL" id="JTDF01003635">
    <property type="protein sequence ID" value="KAF8567639.1"/>
    <property type="molecule type" value="Genomic_DNA"/>
</dbReference>
<comment type="caution">
    <text evidence="2">The sequence shown here is derived from an EMBL/GenBank/DDBJ whole genome shotgun (WGS) entry which is preliminary data.</text>
</comment>
<name>A0A8T0DID9_9TREM</name>
<organism evidence="2 3">
    <name type="scientific">Paragonimus westermani</name>
    <dbReference type="NCBI Taxonomy" id="34504"/>
    <lineage>
        <taxon>Eukaryota</taxon>
        <taxon>Metazoa</taxon>
        <taxon>Spiralia</taxon>
        <taxon>Lophotrochozoa</taxon>
        <taxon>Platyhelminthes</taxon>
        <taxon>Trematoda</taxon>
        <taxon>Digenea</taxon>
        <taxon>Plagiorchiida</taxon>
        <taxon>Troglotremata</taxon>
        <taxon>Troglotrematidae</taxon>
        <taxon>Paragonimus</taxon>
    </lineage>
</organism>